<comment type="subcellular location">
    <subcellularLocation>
        <location evidence="1">Membrane</location>
        <topology evidence="1">Single-pass membrane protein</topology>
    </subcellularLocation>
</comment>
<evidence type="ECO:0000256" key="1">
    <source>
        <dbReference type="ARBA" id="ARBA00004167"/>
    </source>
</evidence>
<dbReference type="OrthoDB" id="6252479at2759"/>
<reference evidence="7 9" key="2">
    <citation type="journal article" date="2013" name="Nature">
        <title>Insights into bilaterian evolution from three spiralian genomes.</title>
        <authorList>
            <person name="Simakov O."/>
            <person name="Marletaz F."/>
            <person name="Cho S.J."/>
            <person name="Edsinger-Gonzales E."/>
            <person name="Havlak P."/>
            <person name="Hellsten U."/>
            <person name="Kuo D.H."/>
            <person name="Larsson T."/>
            <person name="Lv J."/>
            <person name="Arendt D."/>
            <person name="Savage R."/>
            <person name="Osoegawa K."/>
            <person name="de Jong P."/>
            <person name="Grimwood J."/>
            <person name="Chapman J.A."/>
            <person name="Shapiro H."/>
            <person name="Aerts A."/>
            <person name="Otillar R.P."/>
            <person name="Terry A.Y."/>
            <person name="Boore J.L."/>
            <person name="Grigoriev I.V."/>
            <person name="Lindberg D.R."/>
            <person name="Seaver E.C."/>
            <person name="Weisblat D.A."/>
            <person name="Putnam N.H."/>
            <person name="Rokhsar D.S."/>
        </authorList>
    </citation>
    <scope>NUCLEOTIDE SEQUENCE</scope>
</reference>
<dbReference type="CTD" id="20197116"/>
<gene>
    <name evidence="8" type="primary">20197116</name>
    <name evidence="7" type="ORF">HELRODRAFT_151664</name>
</gene>
<evidence type="ECO:0000256" key="3">
    <source>
        <dbReference type="ARBA" id="ARBA00022989"/>
    </source>
</evidence>
<evidence type="ECO:0000256" key="4">
    <source>
        <dbReference type="ARBA" id="ARBA00023180"/>
    </source>
</evidence>
<evidence type="ECO:0000313" key="7">
    <source>
        <dbReference type="EMBL" id="ESN98057.1"/>
    </source>
</evidence>
<keyword evidence="3" id="KW-1133">Transmembrane helix</keyword>
<dbReference type="PRINTS" id="PR00205">
    <property type="entry name" value="CADHERIN"/>
</dbReference>
<dbReference type="InterPro" id="IPR050174">
    <property type="entry name" value="Protocadherin/Cadherin-CA"/>
</dbReference>
<dbReference type="Gene3D" id="2.60.40.60">
    <property type="entry name" value="Cadherins"/>
    <property type="match status" value="1"/>
</dbReference>
<dbReference type="GO" id="GO:0007156">
    <property type="term" value="P:homophilic cell adhesion via plasma membrane adhesion molecules"/>
    <property type="evidence" value="ECO:0007669"/>
    <property type="project" value="InterPro"/>
</dbReference>
<dbReference type="InterPro" id="IPR015919">
    <property type="entry name" value="Cadherin-like_sf"/>
</dbReference>
<dbReference type="GeneID" id="20197116"/>
<keyword evidence="5" id="KW-0106">Calcium</keyword>
<dbReference type="CDD" id="cd11304">
    <property type="entry name" value="Cadherin_repeat"/>
    <property type="match status" value="1"/>
</dbReference>
<evidence type="ECO:0000256" key="5">
    <source>
        <dbReference type="PROSITE-ProRule" id="PRU00043"/>
    </source>
</evidence>
<dbReference type="EnsemblMetazoa" id="HelroT151664">
    <property type="protein sequence ID" value="HelroP151664"/>
    <property type="gene ID" value="HelroG151664"/>
</dbReference>
<sequence length="142" mass="15694">IEVSILDANDNKPIFERTVYKSTISESLPVGSFVLTVRATDVDLAENGAVRYAISPQSLISVPNLRSYFRLNATSGIMTTNSVLDRESVAMFRLVPCRRDQGIPVALTSSATVDITVIDINDEIPRFDRDVYSLSVLENRVV</sequence>
<dbReference type="PROSITE" id="PS50268">
    <property type="entry name" value="CADHERIN_2"/>
    <property type="match status" value="1"/>
</dbReference>
<accession>T1EKL6</accession>
<dbReference type="SUPFAM" id="SSF49313">
    <property type="entry name" value="Cadherin-like"/>
    <property type="match status" value="1"/>
</dbReference>
<dbReference type="SMART" id="SM00112">
    <property type="entry name" value="CA"/>
    <property type="match status" value="1"/>
</dbReference>
<dbReference type="EMBL" id="AMQM01006003">
    <property type="status" value="NOT_ANNOTATED_CDS"/>
    <property type="molecule type" value="Genomic_DNA"/>
</dbReference>
<dbReference type="InterPro" id="IPR002126">
    <property type="entry name" value="Cadherin-like_dom"/>
</dbReference>
<dbReference type="STRING" id="6412.T1EKL6"/>
<keyword evidence="4" id="KW-0325">Glycoprotein</keyword>
<keyword evidence="9" id="KW-1185">Reference proteome</keyword>
<dbReference type="GO" id="GO:0005509">
    <property type="term" value="F:calcium ion binding"/>
    <property type="evidence" value="ECO:0007669"/>
    <property type="project" value="UniProtKB-UniRule"/>
</dbReference>
<dbReference type="Pfam" id="PF00028">
    <property type="entry name" value="Cadherin"/>
    <property type="match status" value="1"/>
</dbReference>
<organism evidence="8 9">
    <name type="scientific">Helobdella robusta</name>
    <name type="common">Californian leech</name>
    <dbReference type="NCBI Taxonomy" id="6412"/>
    <lineage>
        <taxon>Eukaryota</taxon>
        <taxon>Metazoa</taxon>
        <taxon>Spiralia</taxon>
        <taxon>Lophotrochozoa</taxon>
        <taxon>Annelida</taxon>
        <taxon>Clitellata</taxon>
        <taxon>Hirudinea</taxon>
        <taxon>Rhynchobdellida</taxon>
        <taxon>Glossiphoniidae</taxon>
        <taxon>Helobdella</taxon>
    </lineage>
</organism>
<dbReference type="eggNOG" id="KOG4289">
    <property type="taxonomic scope" value="Eukaryota"/>
</dbReference>
<evidence type="ECO:0000256" key="2">
    <source>
        <dbReference type="ARBA" id="ARBA00022692"/>
    </source>
</evidence>
<feature type="domain" description="Cadherin" evidence="6">
    <location>
        <begin position="16"/>
        <end position="127"/>
    </location>
</feature>
<evidence type="ECO:0000313" key="8">
    <source>
        <dbReference type="EnsemblMetazoa" id="HelroP151664"/>
    </source>
</evidence>
<dbReference type="GO" id="GO:0016020">
    <property type="term" value="C:membrane"/>
    <property type="evidence" value="ECO:0007669"/>
    <property type="project" value="UniProtKB-SubCell"/>
</dbReference>
<dbReference type="EMBL" id="KB097222">
    <property type="protein sequence ID" value="ESN98057.1"/>
    <property type="molecule type" value="Genomic_DNA"/>
</dbReference>
<dbReference type="PANTHER" id="PTHR24028">
    <property type="entry name" value="CADHERIN-87A"/>
    <property type="match status" value="1"/>
</dbReference>
<dbReference type="RefSeq" id="XP_009023756.1">
    <property type="nucleotide sequence ID" value="XM_009025508.1"/>
</dbReference>
<dbReference type="InParanoid" id="T1EKL6"/>
<reference evidence="8" key="3">
    <citation type="submission" date="2015-06" db="UniProtKB">
        <authorList>
            <consortium name="EnsemblMetazoa"/>
        </authorList>
    </citation>
    <scope>IDENTIFICATION</scope>
</reference>
<protein>
    <recommendedName>
        <fullName evidence="6">Cadherin domain-containing protein</fullName>
    </recommendedName>
</protein>
<keyword evidence="3" id="KW-0472">Membrane</keyword>
<reference evidence="9" key="1">
    <citation type="submission" date="2012-12" db="EMBL/GenBank/DDBJ databases">
        <authorList>
            <person name="Hellsten U."/>
            <person name="Grimwood J."/>
            <person name="Chapman J.A."/>
            <person name="Shapiro H."/>
            <person name="Aerts A."/>
            <person name="Otillar R.P."/>
            <person name="Terry A.Y."/>
            <person name="Boore J.L."/>
            <person name="Simakov O."/>
            <person name="Marletaz F."/>
            <person name="Cho S.-J."/>
            <person name="Edsinger-Gonzales E."/>
            <person name="Havlak P."/>
            <person name="Kuo D.-H."/>
            <person name="Larsson T."/>
            <person name="Lv J."/>
            <person name="Arendt D."/>
            <person name="Savage R."/>
            <person name="Osoegawa K."/>
            <person name="de Jong P."/>
            <person name="Lindberg D.R."/>
            <person name="Seaver E.C."/>
            <person name="Weisblat D.A."/>
            <person name="Putnam N.H."/>
            <person name="Grigoriev I.V."/>
            <person name="Rokhsar D.S."/>
        </authorList>
    </citation>
    <scope>NUCLEOTIDE SEQUENCE</scope>
</reference>
<dbReference type="PANTHER" id="PTHR24028:SF328">
    <property type="entry name" value="CADHERIN-3"/>
    <property type="match status" value="1"/>
</dbReference>
<evidence type="ECO:0000259" key="6">
    <source>
        <dbReference type="PROSITE" id="PS50268"/>
    </source>
</evidence>
<dbReference type="FunFam" id="2.60.40.60:FF:000194">
    <property type="entry name" value="FAT atypical cadherin 2"/>
    <property type="match status" value="1"/>
</dbReference>
<dbReference type="KEGG" id="hro:HELRODRAFT_151664"/>
<dbReference type="AlphaFoldDB" id="T1EKL6"/>
<name>T1EKL6_HELRO</name>
<keyword evidence="2" id="KW-0812">Transmembrane</keyword>
<dbReference type="HOGENOM" id="CLU_1820596_0_0_1"/>
<dbReference type="Proteomes" id="UP000015101">
    <property type="component" value="Unassembled WGS sequence"/>
</dbReference>
<proteinExistence type="predicted"/>
<evidence type="ECO:0000313" key="9">
    <source>
        <dbReference type="Proteomes" id="UP000015101"/>
    </source>
</evidence>